<keyword evidence="2" id="KW-1185">Reference proteome</keyword>
<sequence>MKPCVGIQVPMNGNIWGKGEMERIFFQYSVVDSDSVIDVALHVLEVPMKQPLSRQCPDRSLSNAFQHPLRFRSAQESRSLRKI</sequence>
<evidence type="ECO:0000313" key="2">
    <source>
        <dbReference type="Proteomes" id="UP000014977"/>
    </source>
</evidence>
<evidence type="ECO:0000313" key="1">
    <source>
        <dbReference type="EMBL" id="EPR39158.1"/>
    </source>
</evidence>
<gene>
    <name evidence="1" type="ORF">dsmv_2814</name>
</gene>
<organism evidence="1 2">
    <name type="scientific">Desulfococcus multivorans DSM 2059</name>
    <dbReference type="NCBI Taxonomy" id="1121405"/>
    <lineage>
        <taxon>Bacteria</taxon>
        <taxon>Pseudomonadati</taxon>
        <taxon>Thermodesulfobacteriota</taxon>
        <taxon>Desulfobacteria</taxon>
        <taxon>Desulfobacterales</taxon>
        <taxon>Desulfococcaceae</taxon>
        <taxon>Desulfococcus</taxon>
    </lineage>
</organism>
<dbReference type="EMBL" id="ATHJ01000092">
    <property type="protein sequence ID" value="EPR39158.1"/>
    <property type="molecule type" value="Genomic_DNA"/>
</dbReference>
<proteinExistence type="predicted"/>
<dbReference type="STRING" id="897.B2D07_10790"/>
<protein>
    <submittedName>
        <fullName evidence="1">Uncharacterized protein</fullName>
    </submittedName>
</protein>
<comment type="caution">
    <text evidence="1">The sequence shown here is derived from an EMBL/GenBank/DDBJ whole genome shotgun (WGS) entry which is preliminary data.</text>
</comment>
<dbReference type="AlphaFoldDB" id="S7V3C2"/>
<name>S7V3C2_DESML</name>
<dbReference type="Proteomes" id="UP000014977">
    <property type="component" value="Unassembled WGS sequence"/>
</dbReference>
<reference evidence="1 2" key="1">
    <citation type="journal article" date="2013" name="Genome Announc.">
        <title>Draft genome sequences for three mercury-methylating, sulfate-reducing bacteria.</title>
        <authorList>
            <person name="Brown S.D."/>
            <person name="Hurt R.A.Jr."/>
            <person name="Gilmour C.C."/>
            <person name="Elias D.A."/>
        </authorList>
    </citation>
    <scope>NUCLEOTIDE SEQUENCE [LARGE SCALE GENOMIC DNA]</scope>
    <source>
        <strain evidence="1 2">DSM 2059</strain>
    </source>
</reference>
<accession>S7V3C2</accession>